<geneLocation type="plasmid" evidence="1 2">
    <name>unnamed1</name>
</geneLocation>
<keyword evidence="2" id="KW-1185">Reference proteome</keyword>
<accession>A0A6G8Q3N8</accession>
<sequence>MRGSRPKPELALAFSLHSGPGTYALLLGSGVSSAAGVPTGWRVTLDLVRKLAAAEGENPADPEAWYRERFGREPNYSNVVDELATTRDERRALLQGYFEPDERDREEGRKMPTQAHRAVARLCAGGHVRVVLTTNFDRLLERALDEEGVSPVVIGTPDAVEGAPPLQHSGCVVVKVNGDYLDTRIKNTPDELAEYDERMQGLLGRVFDEYGLVVCGWSGTYDTALVDALKRVGGRRYMTYWVSRGEPSETERELTSFLRGTPVEAEGADQFFADLLEKVEALETFGGEDPLSAPVAIATAKRYLDDPVRHVRLRELVTSVGREAREGLLGDGRFALDWRPEATDREGEMAGFAAEMKRRVLSYEGACESAVGVAAAGGYYADERQAGAFRELLELISNPPQDGARIDLWDGLELYPGLLVLYAGGVAAAGAGNWPFLKALLRDSVFVDIRGTVPLVLKVYPWAVDKHKTITNAALFSGVSYHEPVAERLYLTLREPLKQYLTLDSRYEEAFHRFEALLALTYVDVQKEREPDDWVPLGRFAVLDRTRHGGDSEYAALRKEYGEQGSGWGPIEHALLKQPVSSHGRGVPSSETVGHDFGVVDAMMQRIGRRL</sequence>
<organism evidence="1 2">
    <name type="scientific">Rubrobacter marinus</name>
    <dbReference type="NCBI Taxonomy" id="2653852"/>
    <lineage>
        <taxon>Bacteria</taxon>
        <taxon>Bacillati</taxon>
        <taxon>Actinomycetota</taxon>
        <taxon>Rubrobacteria</taxon>
        <taxon>Rubrobacterales</taxon>
        <taxon>Rubrobacteraceae</taxon>
        <taxon>Rubrobacter</taxon>
    </lineage>
</organism>
<proteinExistence type="predicted"/>
<dbReference type="Gene3D" id="3.40.50.1220">
    <property type="entry name" value="TPP-binding domain"/>
    <property type="match status" value="1"/>
</dbReference>
<dbReference type="InterPro" id="IPR029035">
    <property type="entry name" value="DHS-like_NAD/FAD-binding_dom"/>
</dbReference>
<protein>
    <submittedName>
        <fullName evidence="1">Uncharacterized protein</fullName>
    </submittedName>
</protein>
<keyword evidence="1" id="KW-0614">Plasmid</keyword>
<dbReference type="Proteomes" id="UP000502706">
    <property type="component" value="Plasmid unnamed1"/>
</dbReference>
<dbReference type="EMBL" id="CP045122">
    <property type="protein sequence ID" value="QIN81114.1"/>
    <property type="molecule type" value="Genomic_DNA"/>
</dbReference>
<evidence type="ECO:0000313" key="1">
    <source>
        <dbReference type="EMBL" id="QIN81114.1"/>
    </source>
</evidence>
<evidence type="ECO:0000313" key="2">
    <source>
        <dbReference type="Proteomes" id="UP000502706"/>
    </source>
</evidence>
<dbReference type="Pfam" id="PF13289">
    <property type="entry name" value="SIR2_2"/>
    <property type="match status" value="1"/>
</dbReference>
<dbReference type="RefSeq" id="WP_207956399.1">
    <property type="nucleotide sequence ID" value="NZ_CP045122.1"/>
</dbReference>
<dbReference type="SUPFAM" id="SSF52467">
    <property type="entry name" value="DHS-like NAD/FAD-binding domain"/>
    <property type="match status" value="1"/>
</dbReference>
<name>A0A6G8Q3N8_9ACTN</name>
<dbReference type="AlphaFoldDB" id="A0A6G8Q3N8"/>
<gene>
    <name evidence="1" type="ORF">GBA65_22020</name>
</gene>
<dbReference type="KEGG" id="rmar:GBA65_22020"/>
<reference evidence="1 2" key="1">
    <citation type="submission" date="2019-10" db="EMBL/GenBank/DDBJ databases">
        <title>Rubrobacter sp nov SCSIO 52915 isolated from a deep-sea sediment in the South China Sea.</title>
        <authorList>
            <person name="Chen R.W."/>
        </authorList>
    </citation>
    <scope>NUCLEOTIDE SEQUENCE [LARGE SCALE GENOMIC DNA]</scope>
    <source>
        <strain evidence="1 2">SCSIO 52915</strain>
        <plasmid evidence="1 2">unnamed1</plasmid>
    </source>
</reference>